<dbReference type="OMA" id="ANCCEFL"/>
<gene>
    <name evidence="1" type="ORF">EIN_497580</name>
</gene>
<dbReference type="KEGG" id="eiv:EIN_497580"/>
<keyword evidence="2" id="KW-1185">Reference proteome</keyword>
<proteinExistence type="predicted"/>
<evidence type="ECO:0000313" key="1">
    <source>
        <dbReference type="EMBL" id="ELP94598.1"/>
    </source>
</evidence>
<dbReference type="EMBL" id="KB206184">
    <property type="protein sequence ID" value="ELP94598.1"/>
    <property type="molecule type" value="Genomic_DNA"/>
</dbReference>
<dbReference type="AlphaFoldDB" id="A0A0A1UH35"/>
<dbReference type="VEuPathDB" id="AmoebaDB:EIN_497580"/>
<sequence length="199" mass="23118">MTTFVPASPKSCEDCDFDRVIRKVDELIHSSKEILSILAPKKIEEVLNAKTFEELIILVYPLFFDLYRNPSLSILYKQKLYDFFIRITNRINMFFSSNEVGDEANCCEFLFNLQKMDTSRKMSIDHMLDPLCFNTQAALIKKEKLKNLMSSANSYQTQAVYMLLAERINGWNFEVNIDTLPLSVVNEMLDIFDNTSFVC</sequence>
<reference evidence="1 2" key="1">
    <citation type="submission" date="2012-10" db="EMBL/GenBank/DDBJ databases">
        <authorList>
            <person name="Zafar N."/>
            <person name="Inman J."/>
            <person name="Hall N."/>
            <person name="Lorenzi H."/>
            <person name="Caler E."/>
        </authorList>
    </citation>
    <scope>NUCLEOTIDE SEQUENCE [LARGE SCALE GENOMIC DNA]</scope>
    <source>
        <strain evidence="1 2">IP1</strain>
    </source>
</reference>
<evidence type="ECO:0000313" key="2">
    <source>
        <dbReference type="Proteomes" id="UP000014680"/>
    </source>
</evidence>
<protein>
    <submittedName>
        <fullName evidence="1">Uncharacterized protein</fullName>
    </submittedName>
</protein>
<name>A0A0A1UH35_ENTIV</name>
<dbReference type="Proteomes" id="UP000014680">
    <property type="component" value="Unassembled WGS sequence"/>
</dbReference>
<dbReference type="OrthoDB" id="25590at2759"/>
<dbReference type="GeneID" id="14893577"/>
<accession>A0A0A1UH35</accession>
<dbReference type="RefSeq" id="XP_004261369.1">
    <property type="nucleotide sequence ID" value="XM_004261321.1"/>
</dbReference>
<organism evidence="1 2">
    <name type="scientific">Entamoeba invadens IP1</name>
    <dbReference type="NCBI Taxonomy" id="370355"/>
    <lineage>
        <taxon>Eukaryota</taxon>
        <taxon>Amoebozoa</taxon>
        <taxon>Evosea</taxon>
        <taxon>Archamoebae</taxon>
        <taxon>Mastigamoebida</taxon>
        <taxon>Entamoebidae</taxon>
        <taxon>Entamoeba</taxon>
    </lineage>
</organism>